<evidence type="ECO:0000313" key="2">
    <source>
        <dbReference type="EMBL" id="SJM88984.1"/>
    </source>
</evidence>
<dbReference type="EMBL" id="FUKJ01000002">
    <property type="protein sequence ID" value="SJM88984.1"/>
    <property type="molecule type" value="Genomic_DNA"/>
</dbReference>
<sequence length="437" mass="49987">MTLRLFLISLLLSSVPAHVFATELPAINTFLLAAQTELDTVNTTRKDIPELNGLSSWIEESQIRVNAADETQPADLNKGIADVYSQSYGIRVKPKAWGQRDAEQKILQLRSHQEDALYNEALNTELSRRYNLILELIAQRNQTDFLLESNELLNKQVQLNRSLVNSAEFNEENLLDVEIAFEQTKDMVDLNLRRLHDLQSQLKIPDNSKETLMASSNALDWLISVPQMHSIMAQAIEPRQIPEVIKSRLDLEQAKAKNQHKKSTQQLGINLLRFQVDDTDDPKKDLKLGFMVGVNIPLGTENFQTTETRHDMYDAHFKLHDSTYTTAQGLDEKRTKMKWLLEEWQVTQKQMDKLNARLEKDYAKSNPQLALALHIEHAKKLKELLDIHQEALTLYVGYLTIAGQLTAQPLRNWLHTKIPALQPATLQKTAQQPRVHG</sequence>
<feature type="signal peptide" evidence="1">
    <location>
        <begin position="1"/>
        <end position="21"/>
    </location>
</feature>
<dbReference type="AlphaFoldDB" id="A0A1R4GYA6"/>
<evidence type="ECO:0000256" key="1">
    <source>
        <dbReference type="SAM" id="SignalP"/>
    </source>
</evidence>
<accession>A0A1R4GYA6</accession>
<dbReference type="SUPFAM" id="SSF56954">
    <property type="entry name" value="Outer membrane efflux proteins (OEP)"/>
    <property type="match status" value="1"/>
</dbReference>
<name>A0A1R4GYA6_9GAMM</name>
<keyword evidence="3" id="KW-1185">Reference proteome</keyword>
<dbReference type="OrthoDB" id="9818211at2"/>
<gene>
    <name evidence="2" type="ORF">CRENPOLYSF2_100008</name>
</gene>
<keyword evidence="1" id="KW-0732">Signal</keyword>
<evidence type="ECO:0000313" key="3">
    <source>
        <dbReference type="Proteomes" id="UP000195442"/>
    </source>
</evidence>
<organism evidence="2 3">
    <name type="scientific">Crenothrix polyspora</name>
    <dbReference type="NCBI Taxonomy" id="360316"/>
    <lineage>
        <taxon>Bacteria</taxon>
        <taxon>Pseudomonadati</taxon>
        <taxon>Pseudomonadota</taxon>
        <taxon>Gammaproteobacteria</taxon>
        <taxon>Methylococcales</taxon>
        <taxon>Crenotrichaceae</taxon>
        <taxon>Crenothrix</taxon>
    </lineage>
</organism>
<proteinExistence type="predicted"/>
<evidence type="ECO:0008006" key="4">
    <source>
        <dbReference type="Google" id="ProtNLM"/>
    </source>
</evidence>
<reference evidence="3" key="1">
    <citation type="submission" date="2017-02" db="EMBL/GenBank/DDBJ databases">
        <authorList>
            <person name="Daims H."/>
        </authorList>
    </citation>
    <scope>NUCLEOTIDE SEQUENCE [LARGE SCALE GENOMIC DNA]</scope>
</reference>
<dbReference type="Proteomes" id="UP000195442">
    <property type="component" value="Unassembled WGS sequence"/>
</dbReference>
<protein>
    <recommendedName>
        <fullName evidence="4">Outer membrane efflux protein</fullName>
    </recommendedName>
</protein>
<dbReference type="RefSeq" id="WP_087145430.1">
    <property type="nucleotide sequence ID" value="NZ_FUKJ01000002.1"/>
</dbReference>
<feature type="chain" id="PRO_5011983488" description="Outer membrane efflux protein" evidence="1">
    <location>
        <begin position="22"/>
        <end position="437"/>
    </location>
</feature>
<dbReference type="Gene3D" id="1.20.1600.10">
    <property type="entry name" value="Outer membrane efflux proteins (OEP)"/>
    <property type="match status" value="1"/>
</dbReference>